<protein>
    <submittedName>
        <fullName evidence="3">Cation diffusion facilitator family transporter</fullName>
    </submittedName>
</protein>
<evidence type="ECO:0000256" key="1">
    <source>
        <dbReference type="SAM" id="MobiDB-lite"/>
    </source>
</evidence>
<dbReference type="AlphaFoldDB" id="A0A6I3LN90"/>
<reference evidence="3 4" key="1">
    <citation type="submission" date="2019-11" db="EMBL/GenBank/DDBJ databases">
        <title>Genome of Strain BIT-d1.</title>
        <authorList>
            <person name="Yang Y."/>
        </authorList>
    </citation>
    <scope>NUCLEOTIDE SEQUENCE [LARGE SCALE GENOMIC DNA]</scope>
    <source>
        <strain evidence="3 4">BIT-d1</strain>
    </source>
</reference>
<feature type="compositionally biased region" description="Basic and acidic residues" evidence="1">
    <location>
        <begin position="143"/>
        <end position="160"/>
    </location>
</feature>
<keyword evidence="4" id="KW-1185">Reference proteome</keyword>
<feature type="transmembrane region" description="Helical" evidence="2">
    <location>
        <begin position="349"/>
        <end position="366"/>
    </location>
</feature>
<feature type="compositionally biased region" description="Polar residues" evidence="1">
    <location>
        <begin position="203"/>
        <end position="214"/>
    </location>
</feature>
<accession>A0A6I3LN90</accession>
<dbReference type="OrthoDB" id="1086629at2"/>
<name>A0A6I3LN90_9FLAO</name>
<dbReference type="RefSeq" id="WP_155091687.1">
    <property type="nucleotide sequence ID" value="NZ_WMJX01000008.1"/>
</dbReference>
<proteinExistence type="predicted"/>
<evidence type="ECO:0000256" key="2">
    <source>
        <dbReference type="SAM" id="Phobius"/>
    </source>
</evidence>
<feature type="region of interest" description="Disordered" evidence="1">
    <location>
        <begin position="203"/>
        <end position="237"/>
    </location>
</feature>
<feature type="transmembrane region" description="Helical" evidence="2">
    <location>
        <begin position="440"/>
        <end position="468"/>
    </location>
</feature>
<organism evidence="3 4">
    <name type="scientific">Myroides albus</name>
    <dbReference type="NCBI Taxonomy" id="2562892"/>
    <lineage>
        <taxon>Bacteria</taxon>
        <taxon>Pseudomonadati</taxon>
        <taxon>Bacteroidota</taxon>
        <taxon>Flavobacteriia</taxon>
        <taxon>Flavobacteriales</taxon>
        <taxon>Flavobacteriaceae</taxon>
        <taxon>Myroides</taxon>
    </lineage>
</organism>
<keyword evidence="2" id="KW-1133">Transmembrane helix</keyword>
<evidence type="ECO:0000313" key="3">
    <source>
        <dbReference type="EMBL" id="MTG97642.1"/>
    </source>
</evidence>
<comment type="caution">
    <text evidence="3">The sequence shown here is derived from an EMBL/GenBank/DDBJ whole genome shotgun (WGS) entry which is preliminary data.</text>
</comment>
<dbReference type="Proteomes" id="UP000438760">
    <property type="component" value="Unassembled WGS sequence"/>
</dbReference>
<keyword evidence="2" id="KW-0472">Membrane</keyword>
<feature type="transmembrane region" description="Helical" evidence="2">
    <location>
        <begin position="399"/>
        <end position="420"/>
    </location>
</feature>
<feature type="region of interest" description="Disordered" evidence="1">
    <location>
        <begin position="143"/>
        <end position="169"/>
    </location>
</feature>
<dbReference type="EMBL" id="WMJX01000008">
    <property type="protein sequence ID" value="MTG97642.1"/>
    <property type="molecule type" value="Genomic_DNA"/>
</dbReference>
<gene>
    <name evidence="3" type="ORF">GJV76_05740</name>
</gene>
<evidence type="ECO:0000313" key="4">
    <source>
        <dbReference type="Proteomes" id="UP000438760"/>
    </source>
</evidence>
<sequence>MSNYNELEEYSDDDNQFIDFDELQNELETKLEEQLIGLDELNEDFKNIGNPDVLGETIGSVIWEQFILQVGVIAGEDFIKENRNLKLDLRNSAHIQTTENFEKGKIAKHNSEIDYEERYTQYQNNFRKDDNGNIHTHYNRMGKEEKTVDSGARKNFDKGRPTGSILNNTDMDHVVSAGEIIRDAQANAHLTVEEQVTFANGTHNLNEMDASQNRSKSDLGMTDWLDNPNKNGQKPNEIFEISDKLDKDYREKDKIARKEYEKQKLQGEERSKLTGKKSQKAEAFRIGGKALQAVLMTLLAELCKTIIQKLIIWFKSAKKGLKSLKKSLENAIKSFFKDFKKHLKTSSNSLLTTVATAILGPIVGLIKKAWMLLKQGWKSLREAIDYIKHPVNRKKSRSILMLEVSKIIIAGLTVGGAIVLGEGIEKGLMTIPFLAAPIPLLGSLASLLGIFFGAVGSGIIGAIALNLIDKMIAKKKKSLLVEAKIDKGNQILVVQDKLKDVAKVNMEQNKNQMAINIYGRHSELDKRFEVQSKEDKSIEIGKTKNDEDIDELFNLLNQ</sequence>
<keyword evidence="2" id="KW-0812">Transmembrane</keyword>